<keyword evidence="2" id="KW-1185">Reference proteome</keyword>
<name>A0ABT4T8I0_9ACTN</name>
<accession>A0ABT4T8I0</accession>
<evidence type="ECO:0000313" key="2">
    <source>
        <dbReference type="Proteomes" id="UP001212498"/>
    </source>
</evidence>
<proteinExistence type="predicted"/>
<organism evidence="1 2">
    <name type="scientific">Nonomuraea ferruginea</name>
    <dbReference type="NCBI Taxonomy" id="46174"/>
    <lineage>
        <taxon>Bacteria</taxon>
        <taxon>Bacillati</taxon>
        <taxon>Actinomycetota</taxon>
        <taxon>Actinomycetes</taxon>
        <taxon>Streptosporangiales</taxon>
        <taxon>Streptosporangiaceae</taxon>
        <taxon>Nonomuraea</taxon>
    </lineage>
</organism>
<comment type="caution">
    <text evidence="1">The sequence shown here is derived from an EMBL/GenBank/DDBJ whole genome shotgun (WGS) entry which is preliminary data.</text>
</comment>
<sequence>MTALWSSAECRSEHCASCAGERPFEQPGCADGHEPGECPEWACVSCGHAILLGSAQTARPVRLLATV</sequence>
<dbReference type="Proteomes" id="UP001212498">
    <property type="component" value="Unassembled WGS sequence"/>
</dbReference>
<reference evidence="1 2" key="1">
    <citation type="submission" date="2022-11" db="EMBL/GenBank/DDBJ databases">
        <title>Nonomuraea corallina sp. nov., a new species of the genus Nonomuraea isolated from sea side sediment in Thai sea.</title>
        <authorList>
            <person name="Ngamcharungchit C."/>
            <person name="Matsumoto A."/>
            <person name="Suriyachadkun C."/>
            <person name="Panbangred W."/>
            <person name="Inahashi Y."/>
            <person name="Intra B."/>
        </authorList>
    </citation>
    <scope>NUCLEOTIDE SEQUENCE [LARGE SCALE GENOMIC DNA]</scope>
    <source>
        <strain evidence="1 2">DSM 43553</strain>
    </source>
</reference>
<gene>
    <name evidence="1" type="ORF">OUY24_34810</name>
</gene>
<protein>
    <submittedName>
        <fullName evidence="1">Uncharacterized protein</fullName>
    </submittedName>
</protein>
<dbReference type="EMBL" id="JAPNUD010000157">
    <property type="protein sequence ID" value="MDA0645823.1"/>
    <property type="molecule type" value="Genomic_DNA"/>
</dbReference>
<evidence type="ECO:0000313" key="1">
    <source>
        <dbReference type="EMBL" id="MDA0645823.1"/>
    </source>
</evidence>
<dbReference type="RefSeq" id="WP_148030362.1">
    <property type="nucleotide sequence ID" value="NZ_BAABFD010000001.1"/>
</dbReference>